<sequence>MDIPQPKARDVVEIHGLQKAQHFNGRKALVLKRVTEGPLAGRFQVLPGAKGGHTIAVQSSNLRKVHYANNIMTERRHQMCFFWPNKKFKSDPSPLFVTDVGEEWPSDENDYLEKEHLKNVHGWTEPALLSGITSQGQDKPDFQMYVDTGDTVSPINHIATTIAKLLPSYEISKASSYSSGKPIHGPCVFMYSPTKSSFFGSSNAPVPVPNLQPGFMSSNANKQWSLESLQHALQYHMTSDAEDAYRLHDNPMHRVFGGIPQM</sequence>
<accession>A0A7S2XL53</accession>
<dbReference type="EMBL" id="HBHQ01009420">
    <property type="protein sequence ID" value="CAD9814535.1"/>
    <property type="molecule type" value="Transcribed_RNA"/>
</dbReference>
<dbReference type="AlphaFoldDB" id="A0A7S2XL53"/>
<gene>
    <name evidence="1" type="ORF">ASEP1449_LOCUS6360</name>
</gene>
<organism evidence="1">
    <name type="scientific">Attheya septentrionalis</name>
    <dbReference type="NCBI Taxonomy" id="420275"/>
    <lineage>
        <taxon>Eukaryota</taxon>
        <taxon>Sar</taxon>
        <taxon>Stramenopiles</taxon>
        <taxon>Ochrophyta</taxon>
        <taxon>Bacillariophyta</taxon>
        <taxon>Coscinodiscophyceae</taxon>
        <taxon>Chaetocerotophycidae</taxon>
        <taxon>Chaetocerotales</taxon>
        <taxon>Attheyaceae</taxon>
        <taxon>Attheya</taxon>
    </lineage>
</organism>
<protein>
    <submittedName>
        <fullName evidence="1">Uncharacterized protein</fullName>
    </submittedName>
</protein>
<proteinExistence type="predicted"/>
<reference evidence="1" key="1">
    <citation type="submission" date="2021-01" db="EMBL/GenBank/DDBJ databases">
        <authorList>
            <person name="Corre E."/>
            <person name="Pelletier E."/>
            <person name="Niang G."/>
            <person name="Scheremetjew M."/>
            <person name="Finn R."/>
            <person name="Kale V."/>
            <person name="Holt S."/>
            <person name="Cochrane G."/>
            <person name="Meng A."/>
            <person name="Brown T."/>
            <person name="Cohen L."/>
        </authorList>
    </citation>
    <scope>NUCLEOTIDE SEQUENCE</scope>
    <source>
        <strain evidence="1">CCMP2084</strain>
    </source>
</reference>
<evidence type="ECO:0000313" key="1">
    <source>
        <dbReference type="EMBL" id="CAD9814535.1"/>
    </source>
</evidence>
<name>A0A7S2XL53_9STRA</name>